<evidence type="ECO:0000313" key="2">
    <source>
        <dbReference type="WBParaSite" id="PSAMB.scaffold13039size2462.g35238.t1"/>
    </source>
</evidence>
<protein>
    <submittedName>
        <fullName evidence="2">Uncharacterized protein</fullName>
    </submittedName>
</protein>
<organism evidence="1 2">
    <name type="scientific">Plectus sambesii</name>
    <dbReference type="NCBI Taxonomy" id="2011161"/>
    <lineage>
        <taxon>Eukaryota</taxon>
        <taxon>Metazoa</taxon>
        <taxon>Ecdysozoa</taxon>
        <taxon>Nematoda</taxon>
        <taxon>Chromadorea</taxon>
        <taxon>Plectida</taxon>
        <taxon>Plectina</taxon>
        <taxon>Plectoidea</taxon>
        <taxon>Plectidae</taxon>
        <taxon>Plectus</taxon>
    </lineage>
</organism>
<name>A0A914UXY4_9BILA</name>
<sequence>MRALQCGLRATAVEANLSAAVPPRHSNRSSGASGFPNISSLLPRRLAFPTLTPSITSRAPTSSSLRRGAAAISSLLPPSSGLPHTHAFNHLTRPHLFFTQTWGGDREFCSLNASILLTRGGRGGYLPPKEVS</sequence>
<keyword evidence="1" id="KW-1185">Reference proteome</keyword>
<dbReference type="AlphaFoldDB" id="A0A914UXY4"/>
<accession>A0A914UXY4</accession>
<dbReference type="WBParaSite" id="PSAMB.scaffold13039size2462.g35238.t1">
    <property type="protein sequence ID" value="PSAMB.scaffold13039size2462.g35238.t1"/>
    <property type="gene ID" value="PSAMB.scaffold13039size2462.g35238"/>
</dbReference>
<dbReference type="Proteomes" id="UP000887566">
    <property type="component" value="Unplaced"/>
</dbReference>
<evidence type="ECO:0000313" key="1">
    <source>
        <dbReference type="Proteomes" id="UP000887566"/>
    </source>
</evidence>
<reference evidence="2" key="1">
    <citation type="submission" date="2022-11" db="UniProtKB">
        <authorList>
            <consortium name="WormBaseParasite"/>
        </authorList>
    </citation>
    <scope>IDENTIFICATION</scope>
</reference>
<proteinExistence type="predicted"/>